<name>A0A9D4GHI0_DREPO</name>
<evidence type="ECO:0000313" key="4">
    <source>
        <dbReference type="Proteomes" id="UP000828390"/>
    </source>
</evidence>
<dbReference type="EMBL" id="JAIWYP010000006">
    <property type="protein sequence ID" value="KAH3815545.1"/>
    <property type="molecule type" value="Genomic_DNA"/>
</dbReference>
<dbReference type="EMBL" id="JAIWYP010000006">
    <property type="protein sequence ID" value="KAH3815694.1"/>
    <property type="molecule type" value="Genomic_DNA"/>
</dbReference>
<protein>
    <submittedName>
        <fullName evidence="2">Uncharacterized protein</fullName>
    </submittedName>
</protein>
<organism evidence="2 4">
    <name type="scientific">Dreissena polymorpha</name>
    <name type="common">Zebra mussel</name>
    <name type="synonym">Mytilus polymorpha</name>
    <dbReference type="NCBI Taxonomy" id="45954"/>
    <lineage>
        <taxon>Eukaryota</taxon>
        <taxon>Metazoa</taxon>
        <taxon>Spiralia</taxon>
        <taxon>Lophotrochozoa</taxon>
        <taxon>Mollusca</taxon>
        <taxon>Bivalvia</taxon>
        <taxon>Autobranchia</taxon>
        <taxon>Heteroconchia</taxon>
        <taxon>Euheterodonta</taxon>
        <taxon>Imparidentia</taxon>
        <taxon>Neoheterodontei</taxon>
        <taxon>Myida</taxon>
        <taxon>Dreissenoidea</taxon>
        <taxon>Dreissenidae</taxon>
        <taxon>Dreissena</taxon>
    </lineage>
</organism>
<evidence type="ECO:0000313" key="3">
    <source>
        <dbReference type="EMBL" id="KAH3815694.1"/>
    </source>
</evidence>
<evidence type="ECO:0000313" key="2">
    <source>
        <dbReference type="EMBL" id="KAH3815591.1"/>
    </source>
</evidence>
<proteinExistence type="predicted"/>
<reference evidence="2" key="2">
    <citation type="submission" date="2020-11" db="EMBL/GenBank/DDBJ databases">
        <authorList>
            <person name="McCartney M.A."/>
            <person name="Auch B."/>
            <person name="Kono T."/>
            <person name="Mallez S."/>
            <person name="Becker A."/>
            <person name="Gohl D.M."/>
            <person name="Silverstein K.A.T."/>
            <person name="Koren S."/>
            <person name="Bechman K.B."/>
            <person name="Herman A."/>
            <person name="Abrahante J.E."/>
            <person name="Garbe J."/>
        </authorList>
    </citation>
    <scope>NUCLEOTIDE SEQUENCE</scope>
    <source>
        <strain evidence="2">Duluth1</strain>
        <tissue evidence="2">Whole animal</tissue>
    </source>
</reference>
<dbReference type="Proteomes" id="UP000828390">
    <property type="component" value="Unassembled WGS sequence"/>
</dbReference>
<comment type="caution">
    <text evidence="2">The sequence shown here is derived from an EMBL/GenBank/DDBJ whole genome shotgun (WGS) entry which is preliminary data.</text>
</comment>
<reference evidence="2" key="1">
    <citation type="journal article" date="2019" name="bioRxiv">
        <title>The Genome of the Zebra Mussel, Dreissena polymorpha: A Resource for Invasive Species Research.</title>
        <authorList>
            <person name="McCartney M.A."/>
            <person name="Auch B."/>
            <person name="Kono T."/>
            <person name="Mallez S."/>
            <person name="Zhang Y."/>
            <person name="Obille A."/>
            <person name="Becker A."/>
            <person name="Abrahante J.E."/>
            <person name="Garbe J."/>
            <person name="Badalamenti J.P."/>
            <person name="Herman A."/>
            <person name="Mangelson H."/>
            <person name="Liachko I."/>
            <person name="Sullivan S."/>
            <person name="Sone E.D."/>
            <person name="Koren S."/>
            <person name="Silverstein K.A.T."/>
            <person name="Beckman K.B."/>
            <person name="Gohl D.M."/>
        </authorList>
    </citation>
    <scope>NUCLEOTIDE SEQUENCE</scope>
    <source>
        <strain evidence="2">Duluth1</strain>
        <tissue evidence="2">Whole animal</tissue>
    </source>
</reference>
<accession>A0A9D4GHI0</accession>
<sequence length="83" mass="9693">MHFICVKWDSAIALRTLPMTLANFDEQPCTDMNLTEIQSGFMLAWITTLDLHRMVSIDGYLPHQFCTQHGELYGEFHRFDRSV</sequence>
<dbReference type="AlphaFoldDB" id="A0A9D4GHI0"/>
<keyword evidence="4" id="KW-1185">Reference proteome</keyword>
<dbReference type="EMBL" id="JAIWYP010000006">
    <property type="protein sequence ID" value="KAH3815591.1"/>
    <property type="molecule type" value="Genomic_DNA"/>
</dbReference>
<evidence type="ECO:0000313" key="1">
    <source>
        <dbReference type="EMBL" id="KAH3815545.1"/>
    </source>
</evidence>
<gene>
    <name evidence="1" type="ORF">DPMN_144073</name>
    <name evidence="2" type="ORF">DPMN_144119</name>
    <name evidence="3" type="ORF">DPMN_144225</name>
</gene>